<dbReference type="AlphaFoldDB" id="A0A8S3PPI5"/>
<proteinExistence type="predicted"/>
<dbReference type="InterPro" id="IPR011042">
    <property type="entry name" value="6-blade_b-propeller_TolB-like"/>
</dbReference>
<evidence type="ECO:0000256" key="1">
    <source>
        <dbReference type="SAM" id="Coils"/>
    </source>
</evidence>
<sequence>MSDKITNVNDWKLYNLQYLFDMRESECANYEKTRKAITERKMALEDAIERYANKMIQELNKPWMKINETINKQEKQLHHTDIPLERTFILPTNKVPQFSDGNLPEECISKMFGSLVNRSDRSEEIQLSKIKSYDTNFLYINPVYPINDQTLLIGCAADKVLKQVAVEKKFKEINALQEVQVSSIVSSSLGKVILSESNDTFLKLLESDGKLQQFVDFNPLIPKGIFITDENEIFVGLREKTKNPFVIDRYSERQVRHLDSHSRTRHIYEFDENQKRLFTVPSRIIASNLNIHVLDTKDEDNGRIITLDFPGSVKWVYNGHAFSKFAFCPNDFALSPQGYLVVTDTYNDALHFLNDQGDILLYKSLSIFGISLPCSVAMDFKSQLWVGTGRDKTKCAKVHVLSVS</sequence>
<dbReference type="SUPFAM" id="SSF63829">
    <property type="entry name" value="Calcium-dependent phosphotriesterase"/>
    <property type="match status" value="1"/>
</dbReference>
<keyword evidence="3" id="KW-1185">Reference proteome</keyword>
<dbReference type="EMBL" id="CAJPWZ010000065">
    <property type="protein sequence ID" value="CAG2185098.1"/>
    <property type="molecule type" value="Genomic_DNA"/>
</dbReference>
<dbReference type="OrthoDB" id="6067370at2759"/>
<dbReference type="Gene3D" id="2.120.10.30">
    <property type="entry name" value="TolB, C-terminal domain"/>
    <property type="match status" value="1"/>
</dbReference>
<accession>A0A8S3PPI5</accession>
<reference evidence="2" key="1">
    <citation type="submission" date="2021-03" db="EMBL/GenBank/DDBJ databases">
        <authorList>
            <person name="Bekaert M."/>
        </authorList>
    </citation>
    <scope>NUCLEOTIDE SEQUENCE</scope>
</reference>
<evidence type="ECO:0000313" key="2">
    <source>
        <dbReference type="EMBL" id="CAG2185098.1"/>
    </source>
</evidence>
<protein>
    <recommendedName>
        <fullName evidence="4">Tripartite motif-containing protein 2</fullName>
    </recommendedName>
</protein>
<feature type="coiled-coil region" evidence="1">
    <location>
        <begin position="27"/>
        <end position="61"/>
    </location>
</feature>
<keyword evidence="1" id="KW-0175">Coiled coil</keyword>
<evidence type="ECO:0000313" key="3">
    <source>
        <dbReference type="Proteomes" id="UP000683360"/>
    </source>
</evidence>
<gene>
    <name evidence="2" type="ORF">MEDL_716</name>
</gene>
<comment type="caution">
    <text evidence="2">The sequence shown here is derived from an EMBL/GenBank/DDBJ whole genome shotgun (WGS) entry which is preliminary data.</text>
</comment>
<organism evidence="2 3">
    <name type="scientific">Mytilus edulis</name>
    <name type="common">Blue mussel</name>
    <dbReference type="NCBI Taxonomy" id="6550"/>
    <lineage>
        <taxon>Eukaryota</taxon>
        <taxon>Metazoa</taxon>
        <taxon>Spiralia</taxon>
        <taxon>Lophotrochozoa</taxon>
        <taxon>Mollusca</taxon>
        <taxon>Bivalvia</taxon>
        <taxon>Autobranchia</taxon>
        <taxon>Pteriomorphia</taxon>
        <taxon>Mytilida</taxon>
        <taxon>Mytiloidea</taxon>
        <taxon>Mytilidae</taxon>
        <taxon>Mytilinae</taxon>
        <taxon>Mytilus</taxon>
    </lineage>
</organism>
<name>A0A8S3PPI5_MYTED</name>
<dbReference type="Proteomes" id="UP000683360">
    <property type="component" value="Unassembled WGS sequence"/>
</dbReference>
<evidence type="ECO:0008006" key="4">
    <source>
        <dbReference type="Google" id="ProtNLM"/>
    </source>
</evidence>